<dbReference type="EMBL" id="DTMF01000298">
    <property type="protein sequence ID" value="HGF35120.1"/>
    <property type="molecule type" value="Genomic_DNA"/>
</dbReference>
<accession>A0A7C3V991</accession>
<sequence>MLAYLLSYEVKPGENLPAGLPPQSLVVLSPVWRGEALHIEYPAGDTETLWGRTCSGEPCEVLVFWTRENPRGPAVCLAIGGDAGLRAVLREGTKETARGLPFLGLAESLIPPEVRAVIGPPPMAAPLLLG</sequence>
<reference evidence="1" key="1">
    <citation type="journal article" date="2020" name="mSystems">
        <title>Genome- and Community-Level Interaction Insights into Carbon Utilization and Element Cycling Functions of Hydrothermarchaeota in Hydrothermal Sediment.</title>
        <authorList>
            <person name="Zhou Z."/>
            <person name="Liu Y."/>
            <person name="Xu W."/>
            <person name="Pan J."/>
            <person name="Luo Z.H."/>
            <person name="Li M."/>
        </authorList>
    </citation>
    <scope>NUCLEOTIDE SEQUENCE [LARGE SCALE GENOMIC DNA]</scope>
    <source>
        <strain evidence="1">SpSt-897</strain>
    </source>
</reference>
<evidence type="ECO:0000313" key="1">
    <source>
        <dbReference type="EMBL" id="HGF35120.1"/>
    </source>
</evidence>
<name>A0A7C3V991_9BACT</name>
<comment type="caution">
    <text evidence="1">The sequence shown here is derived from an EMBL/GenBank/DDBJ whole genome shotgun (WGS) entry which is preliminary data.</text>
</comment>
<dbReference type="AlphaFoldDB" id="A0A7C3V991"/>
<organism evidence="1">
    <name type="scientific">Desulfobacca acetoxidans</name>
    <dbReference type="NCBI Taxonomy" id="60893"/>
    <lineage>
        <taxon>Bacteria</taxon>
        <taxon>Pseudomonadati</taxon>
        <taxon>Thermodesulfobacteriota</taxon>
        <taxon>Desulfobaccia</taxon>
        <taxon>Desulfobaccales</taxon>
        <taxon>Desulfobaccaceae</taxon>
        <taxon>Desulfobacca</taxon>
    </lineage>
</organism>
<proteinExistence type="predicted"/>
<gene>
    <name evidence="1" type="ORF">ENW96_12210</name>
</gene>
<protein>
    <submittedName>
        <fullName evidence="1">Uncharacterized protein</fullName>
    </submittedName>
</protein>